<sequence length="179" mass="19219">MNCGDTVKFVSVPSNVPLAWVSNKTIGVGVLGKIVGRQNGYAEVLLDGGHKAQVPIECLSLVGPDKVIPGSTVQVYSVQNISVNVLGEGRTINVSAGQVIDWFDENGEHAALSDVSRLMGVRLRQALRKLVDAEKLLSCPTKDEPDHAHLRYIEVSSRITNGVLSIVDDIENTVSDAVF</sequence>
<evidence type="ECO:0000313" key="1">
    <source>
        <dbReference type="EMBL" id="CAB4191758.1"/>
    </source>
</evidence>
<organism evidence="1">
    <name type="scientific">uncultured Caudovirales phage</name>
    <dbReference type="NCBI Taxonomy" id="2100421"/>
    <lineage>
        <taxon>Viruses</taxon>
        <taxon>Duplodnaviria</taxon>
        <taxon>Heunggongvirae</taxon>
        <taxon>Uroviricota</taxon>
        <taxon>Caudoviricetes</taxon>
        <taxon>Peduoviridae</taxon>
        <taxon>Maltschvirus</taxon>
        <taxon>Maltschvirus maltsch</taxon>
    </lineage>
</organism>
<reference evidence="1" key="1">
    <citation type="submission" date="2020-05" db="EMBL/GenBank/DDBJ databases">
        <authorList>
            <person name="Chiriac C."/>
            <person name="Salcher M."/>
            <person name="Ghai R."/>
            <person name="Kavagutti S V."/>
        </authorList>
    </citation>
    <scope>NUCLEOTIDE SEQUENCE</scope>
</reference>
<gene>
    <name evidence="1" type="ORF">UFOVP1229_125</name>
</gene>
<proteinExistence type="predicted"/>
<protein>
    <submittedName>
        <fullName evidence="1">Uncharacterized protein</fullName>
    </submittedName>
</protein>
<dbReference type="EMBL" id="LR797178">
    <property type="protein sequence ID" value="CAB4191758.1"/>
    <property type="molecule type" value="Genomic_DNA"/>
</dbReference>
<name>A0A6J5RDJ7_9CAUD</name>
<accession>A0A6J5RDJ7</accession>